<dbReference type="AlphaFoldDB" id="A0A4S8IJA0"/>
<sequence length="119" mass="12786">MAGAPDVFSCRFMGSNAVFPPFLHPSCSDGPPPRMADTDGHLTVPSCPSTSMTRSIAGASRMTLLDIFRYRTPSISGLKRWRKDGCLPAARLVPLALAIVVEQVATVGLSTGRRTRRTP</sequence>
<name>A0A4S8IJA0_MUSBA</name>
<protein>
    <submittedName>
        <fullName evidence="1">Uncharacterized protein</fullName>
    </submittedName>
</protein>
<dbReference type="EMBL" id="PYDT01000010">
    <property type="protein sequence ID" value="THU47934.1"/>
    <property type="molecule type" value="Genomic_DNA"/>
</dbReference>
<evidence type="ECO:0000313" key="2">
    <source>
        <dbReference type="Proteomes" id="UP000317650"/>
    </source>
</evidence>
<keyword evidence="2" id="KW-1185">Reference proteome</keyword>
<gene>
    <name evidence="1" type="ORF">C4D60_Mb09t20900</name>
</gene>
<organism evidence="1 2">
    <name type="scientific">Musa balbisiana</name>
    <name type="common">Banana</name>
    <dbReference type="NCBI Taxonomy" id="52838"/>
    <lineage>
        <taxon>Eukaryota</taxon>
        <taxon>Viridiplantae</taxon>
        <taxon>Streptophyta</taxon>
        <taxon>Embryophyta</taxon>
        <taxon>Tracheophyta</taxon>
        <taxon>Spermatophyta</taxon>
        <taxon>Magnoliopsida</taxon>
        <taxon>Liliopsida</taxon>
        <taxon>Zingiberales</taxon>
        <taxon>Musaceae</taxon>
        <taxon>Musa</taxon>
    </lineage>
</organism>
<reference evidence="1 2" key="1">
    <citation type="journal article" date="2019" name="Nat. Plants">
        <title>Genome sequencing of Musa balbisiana reveals subgenome evolution and function divergence in polyploid bananas.</title>
        <authorList>
            <person name="Yao X."/>
        </authorList>
    </citation>
    <scope>NUCLEOTIDE SEQUENCE [LARGE SCALE GENOMIC DNA]</scope>
    <source>
        <strain evidence="2">cv. DH-PKW</strain>
        <tissue evidence="1">Leaves</tissue>
    </source>
</reference>
<dbReference type="Proteomes" id="UP000317650">
    <property type="component" value="Chromosome 9"/>
</dbReference>
<accession>A0A4S8IJA0</accession>
<proteinExistence type="predicted"/>
<comment type="caution">
    <text evidence="1">The sequence shown here is derived from an EMBL/GenBank/DDBJ whole genome shotgun (WGS) entry which is preliminary data.</text>
</comment>
<evidence type="ECO:0000313" key="1">
    <source>
        <dbReference type="EMBL" id="THU47934.1"/>
    </source>
</evidence>